<name>A0A223NX26_9SPHI</name>
<evidence type="ECO:0000313" key="1">
    <source>
        <dbReference type="EMBL" id="ASU34427.1"/>
    </source>
</evidence>
<evidence type="ECO:0000313" key="2">
    <source>
        <dbReference type="Proteomes" id="UP000215002"/>
    </source>
</evidence>
<dbReference type="KEGG" id="muc:MuYL_2540"/>
<dbReference type="RefSeq" id="WP_157740810.1">
    <property type="nucleotide sequence ID" value="NZ_CP022743.1"/>
</dbReference>
<protein>
    <submittedName>
        <fullName evidence="1">Uncharacterized protein</fullName>
    </submittedName>
</protein>
<sequence>MDLTIDQQATQRELERLTAKYPDQTSPLLTSITIMMADVNEQEAESIKEILSKKDK</sequence>
<reference evidence="1 2" key="1">
    <citation type="submission" date="2017-08" db="EMBL/GenBank/DDBJ databases">
        <title>Complete genome sequence of Mucilaginibacter sp. strain BJC16-A31.</title>
        <authorList>
            <consortium name="Henan University of Science and Technology"/>
            <person name="You X."/>
        </authorList>
    </citation>
    <scope>NUCLEOTIDE SEQUENCE [LARGE SCALE GENOMIC DNA]</scope>
    <source>
        <strain evidence="1 2">BJC16-A31</strain>
    </source>
</reference>
<dbReference type="Proteomes" id="UP000215002">
    <property type="component" value="Chromosome"/>
</dbReference>
<dbReference type="EMBL" id="CP022743">
    <property type="protein sequence ID" value="ASU34427.1"/>
    <property type="molecule type" value="Genomic_DNA"/>
</dbReference>
<dbReference type="AlphaFoldDB" id="A0A223NX26"/>
<proteinExistence type="predicted"/>
<gene>
    <name evidence="1" type="ORF">MuYL_2540</name>
</gene>
<organism evidence="1 2">
    <name type="scientific">Mucilaginibacter xinganensis</name>
    <dbReference type="NCBI Taxonomy" id="1234841"/>
    <lineage>
        <taxon>Bacteria</taxon>
        <taxon>Pseudomonadati</taxon>
        <taxon>Bacteroidota</taxon>
        <taxon>Sphingobacteriia</taxon>
        <taxon>Sphingobacteriales</taxon>
        <taxon>Sphingobacteriaceae</taxon>
        <taxon>Mucilaginibacter</taxon>
    </lineage>
</organism>
<accession>A0A223NX26</accession>
<keyword evidence="2" id="KW-1185">Reference proteome</keyword>